<dbReference type="GO" id="GO:0005975">
    <property type="term" value="P:carbohydrate metabolic process"/>
    <property type="evidence" value="ECO:0007669"/>
    <property type="project" value="InterPro"/>
</dbReference>
<comment type="similarity">
    <text evidence="1 4">Belongs to the glycosyl hydrolase 17 family.</text>
</comment>
<keyword evidence="2" id="KW-0378">Hydrolase</keyword>
<reference evidence="5" key="2">
    <citation type="submission" date="2023-05" db="EMBL/GenBank/DDBJ databases">
        <authorList>
            <person name="Schelkunov M.I."/>
        </authorList>
    </citation>
    <scope>NUCLEOTIDE SEQUENCE</scope>
    <source>
        <strain evidence="5">Hsosn_3</strain>
        <tissue evidence="5">Leaf</tissue>
    </source>
</reference>
<evidence type="ECO:0000256" key="1">
    <source>
        <dbReference type="ARBA" id="ARBA00008773"/>
    </source>
</evidence>
<dbReference type="Pfam" id="PF00332">
    <property type="entry name" value="Glyco_hydro_17"/>
    <property type="match status" value="1"/>
</dbReference>
<proteinExistence type="inferred from homology"/>
<protein>
    <submittedName>
        <fullName evidence="5">Glucan endo-1,3-beta-D-glucosidase</fullName>
    </submittedName>
</protein>
<evidence type="ECO:0000313" key="5">
    <source>
        <dbReference type="EMBL" id="KAK1366299.1"/>
    </source>
</evidence>
<dbReference type="PANTHER" id="PTHR32227">
    <property type="entry name" value="GLUCAN ENDO-1,3-BETA-GLUCOSIDASE BG1-RELATED-RELATED"/>
    <property type="match status" value="1"/>
</dbReference>
<dbReference type="InterPro" id="IPR044965">
    <property type="entry name" value="Glyco_hydro_17_plant"/>
</dbReference>
<dbReference type="GO" id="GO:0004553">
    <property type="term" value="F:hydrolase activity, hydrolyzing O-glycosyl compounds"/>
    <property type="evidence" value="ECO:0007669"/>
    <property type="project" value="InterPro"/>
</dbReference>
<keyword evidence="3" id="KW-0326">Glycosidase</keyword>
<dbReference type="SUPFAM" id="SSF51445">
    <property type="entry name" value="(Trans)glycosidases"/>
    <property type="match status" value="1"/>
</dbReference>
<dbReference type="Gene3D" id="3.20.20.80">
    <property type="entry name" value="Glycosidases"/>
    <property type="match status" value="1"/>
</dbReference>
<organism evidence="5 6">
    <name type="scientific">Heracleum sosnowskyi</name>
    <dbReference type="NCBI Taxonomy" id="360622"/>
    <lineage>
        <taxon>Eukaryota</taxon>
        <taxon>Viridiplantae</taxon>
        <taxon>Streptophyta</taxon>
        <taxon>Embryophyta</taxon>
        <taxon>Tracheophyta</taxon>
        <taxon>Spermatophyta</taxon>
        <taxon>Magnoliopsida</taxon>
        <taxon>eudicotyledons</taxon>
        <taxon>Gunneridae</taxon>
        <taxon>Pentapetalae</taxon>
        <taxon>asterids</taxon>
        <taxon>campanulids</taxon>
        <taxon>Apiales</taxon>
        <taxon>Apiaceae</taxon>
        <taxon>Apioideae</taxon>
        <taxon>apioid superclade</taxon>
        <taxon>Tordylieae</taxon>
        <taxon>Tordyliinae</taxon>
        <taxon>Heracleum</taxon>
    </lineage>
</organism>
<reference evidence="5" key="1">
    <citation type="submission" date="2023-02" db="EMBL/GenBank/DDBJ databases">
        <title>Genome of toxic invasive species Heracleum sosnowskyi carries increased number of genes despite the absence of recent whole-genome duplications.</title>
        <authorList>
            <person name="Schelkunov M."/>
            <person name="Shtratnikova V."/>
            <person name="Makarenko M."/>
            <person name="Klepikova A."/>
            <person name="Omelchenko D."/>
            <person name="Novikova G."/>
            <person name="Obukhova E."/>
            <person name="Bogdanov V."/>
            <person name="Penin A."/>
            <person name="Logacheva M."/>
        </authorList>
    </citation>
    <scope>NUCLEOTIDE SEQUENCE</scope>
    <source>
        <strain evidence="5">Hsosn_3</strain>
        <tissue evidence="5">Leaf</tissue>
    </source>
</reference>
<name>A0AAD8HH76_9APIA</name>
<dbReference type="InterPro" id="IPR000490">
    <property type="entry name" value="Glyco_hydro_17"/>
</dbReference>
<accession>A0AAD8HH76</accession>
<evidence type="ECO:0000256" key="3">
    <source>
        <dbReference type="ARBA" id="ARBA00023295"/>
    </source>
</evidence>
<dbReference type="AlphaFoldDB" id="A0AAD8HH76"/>
<gene>
    <name evidence="5" type="ORF">POM88_041860</name>
</gene>
<evidence type="ECO:0000256" key="2">
    <source>
        <dbReference type="ARBA" id="ARBA00022801"/>
    </source>
</evidence>
<sequence>MLAQRFNKGFMSHIAGGNGTPMINGLINVYLFSLIDEDEKSVQPGYFERHWGKFTHDGLSKYGLNLGTTNSGVLVLARNCVQNLERKWCVMKPSTSLDDPQVAHNVSYACGLADCTCLGYGDIMWEFG</sequence>
<dbReference type="InterPro" id="IPR017853">
    <property type="entry name" value="GH"/>
</dbReference>
<dbReference type="EMBL" id="JAUIZM010000009">
    <property type="protein sequence ID" value="KAK1366299.1"/>
    <property type="molecule type" value="Genomic_DNA"/>
</dbReference>
<evidence type="ECO:0000256" key="4">
    <source>
        <dbReference type="RuleBase" id="RU004335"/>
    </source>
</evidence>
<keyword evidence="6" id="KW-1185">Reference proteome</keyword>
<dbReference type="Proteomes" id="UP001237642">
    <property type="component" value="Unassembled WGS sequence"/>
</dbReference>
<evidence type="ECO:0000313" key="6">
    <source>
        <dbReference type="Proteomes" id="UP001237642"/>
    </source>
</evidence>
<comment type="caution">
    <text evidence="5">The sequence shown here is derived from an EMBL/GenBank/DDBJ whole genome shotgun (WGS) entry which is preliminary data.</text>
</comment>